<evidence type="ECO:0000256" key="18">
    <source>
        <dbReference type="SAM" id="MobiDB-lite"/>
    </source>
</evidence>
<evidence type="ECO:0000256" key="8">
    <source>
        <dbReference type="ARBA" id="ARBA00022759"/>
    </source>
</evidence>
<dbReference type="CDD" id="cd01647">
    <property type="entry name" value="RT_LTR"/>
    <property type="match status" value="1"/>
</dbReference>
<evidence type="ECO:0000256" key="13">
    <source>
        <dbReference type="ARBA" id="ARBA00022918"/>
    </source>
</evidence>
<dbReference type="CDD" id="cd00024">
    <property type="entry name" value="CD_CSD"/>
    <property type="match status" value="1"/>
</dbReference>
<feature type="compositionally biased region" description="Acidic residues" evidence="18">
    <location>
        <begin position="2473"/>
        <end position="2485"/>
    </location>
</feature>
<dbReference type="GO" id="GO:0003677">
    <property type="term" value="F:DNA binding"/>
    <property type="evidence" value="ECO:0007669"/>
    <property type="project" value="UniProtKB-KW"/>
</dbReference>
<keyword evidence="15" id="KW-0238">DNA-binding</keyword>
<organism evidence="22 23">
    <name type="scientific">Hypsizygus marmoreus</name>
    <name type="common">White beech mushroom</name>
    <name type="synonym">Agaricus marmoreus</name>
    <dbReference type="NCBI Taxonomy" id="39966"/>
    <lineage>
        <taxon>Eukaryota</taxon>
        <taxon>Fungi</taxon>
        <taxon>Dikarya</taxon>
        <taxon>Basidiomycota</taxon>
        <taxon>Agaricomycotina</taxon>
        <taxon>Agaricomycetes</taxon>
        <taxon>Agaricomycetidae</taxon>
        <taxon>Agaricales</taxon>
        <taxon>Tricholomatineae</taxon>
        <taxon>Lyophyllaceae</taxon>
        <taxon>Hypsizygus</taxon>
    </lineage>
</organism>
<feature type="compositionally biased region" description="Basic and acidic residues" evidence="18">
    <location>
        <begin position="780"/>
        <end position="795"/>
    </location>
</feature>
<evidence type="ECO:0000259" key="19">
    <source>
        <dbReference type="PROSITE" id="PS50013"/>
    </source>
</evidence>
<dbReference type="InterPro" id="IPR056924">
    <property type="entry name" value="SH3_Tf2-1"/>
</dbReference>
<feature type="compositionally biased region" description="Basic and acidic residues" evidence="18">
    <location>
        <begin position="900"/>
        <end position="949"/>
    </location>
</feature>
<feature type="domain" description="Integrase catalytic" evidence="21">
    <location>
        <begin position="2645"/>
        <end position="2804"/>
    </location>
</feature>
<dbReference type="InterPro" id="IPR043502">
    <property type="entry name" value="DNA/RNA_pol_sf"/>
</dbReference>
<evidence type="ECO:0000256" key="16">
    <source>
        <dbReference type="ARBA" id="ARBA00023172"/>
    </source>
</evidence>
<dbReference type="CDD" id="cd00303">
    <property type="entry name" value="retropepsin_like"/>
    <property type="match status" value="1"/>
</dbReference>
<dbReference type="EC" id="2.7.7.49" evidence="1"/>
<evidence type="ECO:0000313" key="22">
    <source>
        <dbReference type="EMBL" id="RDB29957.1"/>
    </source>
</evidence>
<evidence type="ECO:0000256" key="11">
    <source>
        <dbReference type="ARBA" id="ARBA00022884"/>
    </source>
</evidence>
<evidence type="ECO:0000256" key="15">
    <source>
        <dbReference type="ARBA" id="ARBA00023125"/>
    </source>
</evidence>
<feature type="compositionally biased region" description="Basic and acidic residues" evidence="18">
    <location>
        <begin position="1244"/>
        <end position="1260"/>
    </location>
</feature>
<keyword evidence="6" id="KW-0479">Metal-binding</keyword>
<evidence type="ECO:0000256" key="14">
    <source>
        <dbReference type="ARBA" id="ARBA00022932"/>
    </source>
</evidence>
<dbReference type="InterPro" id="IPR023780">
    <property type="entry name" value="Chromo_domain"/>
</dbReference>
<evidence type="ECO:0000256" key="1">
    <source>
        <dbReference type="ARBA" id="ARBA00012493"/>
    </source>
</evidence>
<dbReference type="GO" id="GO:0006338">
    <property type="term" value="P:chromatin remodeling"/>
    <property type="evidence" value="ECO:0007669"/>
    <property type="project" value="UniProtKB-ARBA"/>
</dbReference>
<feature type="compositionally biased region" description="Basic and acidic residues" evidence="18">
    <location>
        <begin position="993"/>
        <end position="1002"/>
    </location>
</feature>
<evidence type="ECO:0000256" key="4">
    <source>
        <dbReference type="ARBA" id="ARBA00022695"/>
    </source>
</evidence>
<dbReference type="GO" id="GO:0006508">
    <property type="term" value="P:proteolysis"/>
    <property type="evidence" value="ECO:0007669"/>
    <property type="project" value="UniProtKB-KW"/>
</dbReference>
<feature type="region of interest" description="Disordered" evidence="18">
    <location>
        <begin position="4014"/>
        <end position="4034"/>
    </location>
</feature>
<dbReference type="GO" id="GO:0003964">
    <property type="term" value="F:RNA-directed DNA polymerase activity"/>
    <property type="evidence" value="ECO:0007669"/>
    <property type="project" value="UniProtKB-KW"/>
</dbReference>
<evidence type="ECO:0000256" key="3">
    <source>
        <dbReference type="ARBA" id="ARBA00022679"/>
    </source>
</evidence>
<dbReference type="PROSITE" id="PS50994">
    <property type="entry name" value="INTEGRASE"/>
    <property type="match status" value="1"/>
</dbReference>
<feature type="region of interest" description="Disordered" evidence="18">
    <location>
        <begin position="2452"/>
        <end position="2503"/>
    </location>
</feature>
<keyword evidence="14" id="KW-0239">DNA-directed DNA polymerase</keyword>
<feature type="domain" description="Reverse transcriptase" evidence="20">
    <location>
        <begin position="1948"/>
        <end position="2162"/>
    </location>
</feature>
<accession>A0A369KAS8</accession>
<evidence type="ECO:0000256" key="17">
    <source>
        <dbReference type="ARBA" id="ARBA00023268"/>
    </source>
</evidence>
<evidence type="ECO:0000256" key="10">
    <source>
        <dbReference type="ARBA" id="ARBA00022842"/>
    </source>
</evidence>
<dbReference type="Gene3D" id="3.30.70.270">
    <property type="match status" value="2"/>
</dbReference>
<evidence type="ECO:0000313" key="23">
    <source>
        <dbReference type="Proteomes" id="UP000076154"/>
    </source>
</evidence>
<feature type="compositionally biased region" description="Polar residues" evidence="18">
    <location>
        <begin position="9"/>
        <end position="21"/>
    </location>
</feature>
<dbReference type="InterPro" id="IPR041588">
    <property type="entry name" value="Integrase_H2C2"/>
</dbReference>
<feature type="compositionally biased region" description="Basic and acidic residues" evidence="18">
    <location>
        <begin position="496"/>
        <end position="514"/>
    </location>
</feature>
<dbReference type="Pfam" id="PF00078">
    <property type="entry name" value="RVT_1"/>
    <property type="match status" value="1"/>
</dbReference>
<feature type="compositionally biased region" description="Basic and acidic residues" evidence="18">
    <location>
        <begin position="3446"/>
        <end position="3463"/>
    </location>
</feature>
<keyword evidence="2" id="KW-0645">Protease</keyword>
<dbReference type="GO" id="GO:0003723">
    <property type="term" value="F:RNA binding"/>
    <property type="evidence" value="ECO:0007669"/>
    <property type="project" value="UniProtKB-KW"/>
</dbReference>
<evidence type="ECO:0000256" key="9">
    <source>
        <dbReference type="ARBA" id="ARBA00022801"/>
    </source>
</evidence>
<feature type="compositionally biased region" description="Basic and acidic residues" evidence="18">
    <location>
        <begin position="3395"/>
        <end position="3408"/>
    </location>
</feature>
<dbReference type="EMBL" id="LUEZ02000009">
    <property type="protein sequence ID" value="RDB29957.1"/>
    <property type="molecule type" value="Genomic_DNA"/>
</dbReference>
<dbReference type="SUPFAM" id="SSF54160">
    <property type="entry name" value="Chromo domain-like"/>
    <property type="match status" value="1"/>
</dbReference>
<dbReference type="InParanoid" id="A0A369KAS8"/>
<dbReference type="STRING" id="39966.A0A369KAS8"/>
<dbReference type="GO" id="GO:0006310">
    <property type="term" value="P:DNA recombination"/>
    <property type="evidence" value="ECO:0007669"/>
    <property type="project" value="UniProtKB-KW"/>
</dbReference>
<evidence type="ECO:0000256" key="7">
    <source>
        <dbReference type="ARBA" id="ARBA00022750"/>
    </source>
</evidence>
<dbReference type="InterPro" id="IPR041577">
    <property type="entry name" value="RT_RNaseH_2"/>
</dbReference>
<dbReference type="PROSITE" id="PS50013">
    <property type="entry name" value="CHROMO_2"/>
    <property type="match status" value="1"/>
</dbReference>
<dbReference type="FunFam" id="3.30.70.270:FF:000023">
    <property type="entry name" value="Pol"/>
    <property type="match status" value="1"/>
</dbReference>
<sequence length="4147" mass="472357">MANEAMEVDTTNGPSPIQAMQNARKDAEEAHREYETLVKAADSAQEAAVMAVNLAEVAKQQADKMPTVALRNAAVESARAAQHAIQNAAAAKVRSCKAHQEFQRKTEVYQTATEQCRGLDIGSVPAPAVESSEQGEIIDDVDHDESEDGAMIDNQGIHEGSLEDDDNDMEQSAANSMSATHSRTRDPETSIAPSKDEAQKAHDDLSTLLKPPRKSGGGYKDPHFDAWTRTRLEAMKMLLWTYVSTEIAWGEAALRVAHMHEHGKDLWQTFTASSVSHIVSTFQPTVDDEFKRGNHVICSIILTRRQTIKLTLLSSQPKPAILTILKTLSEELRRIRDYRIKVTIALAGNTLTSPRDTTLPPLSELPDIQIPFTSQPTISSRLKTRIPIRSRSASPEKGNSLPTPIGKFTRLVPPESPQKPRYSSLAQISKRQFPPPPPKSKLKKPRFGPSLTNNPAESSTSPFRAGGIFQKSSKSPIDSLFGFTKAQEMARTQLENPEHGERDSTPSRPKRDNEAESSAASTNAKLEEMRSEFEADDEQFGSTANRLRVYTSKKELQIQDVEDRGRNLNRNVARFALIDKLMDPLELTVNQLQLYLDRLSQISERRTVFQVDPFDMFIHSLKAAGTLEELNAAWIGLQKRIVLAGRNLAKYESEVTGTEILNSPASTNPELYNTLLFTRGSESRLNYILGNIPHHREDFPEPIAKALQESKTDRVAFPAPSPLMKAFPHRPWEKDPRVLRYSSAGQKVDILPRESQNPRNTESESKVLEKPTTEAEPEFVDPKERTDTPPYDKPHNTSHPAGPSSRFSPLMGPNVSFKTAEEFLDSSKGFKRESPPHKSNDENILRGLGRGAPSSRRKDHNPSDWGWYHNRRGKKGKGRDFDDDFNAPKDREQPPGFRYPETREQPGRDGPKREPPNDPDEGNNKRHDPGPTRERNWDRKHEEAEDNKPPPRKSKQPKPEPDPSSSDDSSDSEGDNDDRRGRPGFTPRGGRPRRNDSEDSRDAPYGTVIPTVKADIKIDDLPTWDGRSNSAIQYFSDVQELADMGGYLPEALGSWLWTKLKPNSDVRRWFTLLDKESKTWAKAHYRNYLTTIKDNYLGRSWQLEITNEFNSQSFRQAGHDYESPRGFIQRRVLYTRMLANADDGGKEEVRIAMLRAPLSWHSIIQASSIRRTIQLYSAVTDNERALIQASKVTAANVVTADNLVSMLRRVGVTVEPPRRTSVPVNRSTPGPMIRTTHAADTVAETERNDGDPSHYTHESTDELNDDDDLLRNVYQTFVKRQREPPPDGYPFPKNDHVVTRLKRPPPSPCKVCGSSKHWDKECPDWDTYLSSQRRSAKWVSSEEDESELDVQYSSAYNALRELRVSNALQLLGSSTKDHAGFKLAALDDPDTNKGRQECKTRTGALSEEISSTTQTEHITQDKPRMTPENTTSRYRKATIEEIDDEYWANEGRMPTARTYIIEAEDEFDDEDHDASPENETTLPDTDKTVENDQHEAMNMETRFTLPKYDFRKHPVSYEDWTPSPDGPMIRLPKKRPTPWGRSARGVSVLSMKGWVGSIYNKKIDLRLDSGADITLISEEFYRSLVFPPPLQTGVRLKLWQVTDKGTSIQGFVRIPIIVEDERGRLLETEAEAYVVPNMTVPILLGEDYQLTYEVCPVRSVEDGTTIEFGRDGPVVRADPVSRTSDFSRLRKSTHMTSNFIRAKTHRRNMARKSRQAKALRNRPNEVRAAKDYKIQPHECRAVEVVGNLGTRQEWILEKNLLSNEGNEFFAVPNVLFTSELPIVPISNTSCHPRVIRRGEVIGTIANPEGFFDAPKDLKSLEDCLSKTALLSTIIEARREADSHTKDDAVEVEQDQYGPKTAAMPDPELYASTDMEKHLDVGSLPDHLKEKAWTMLKNRQTAFGFDGRLGKHPARVHIRTVDGLHPIAVPMYGSSPAKRLVIDEQLDKWFEQEVIEPSASPWSAPVVIAYRNGKPRFCVDYRKLNASTIPDEFPIPRQSEILSSLSGAQVLSSLDALAGFTQLEMAPEDVEKTAFRTHRGLFQFRRMPFGLRNGPSIFQRVMQSVLSPYLWLFCLVYIDDIVVYSKSYEEHIDHLDRVLQAVEKAGLTLSPKKCHLFYSSILLLGHKVSRLGLSTHLEKVKAILDLERPKKLSQLQSFLGMVVYFSAFIPHYASICAPLFQLLRKGTKWTWGVAQEYAFKAAKDALRSAPVLGHPVEGRPYRLYTDASDEALGCCLQQIQPMVVRDLKGTRAYQRLEKAFRDGKAVPKLTTTLTDKVADTSTTDLWAENFDDTVVHVERVIGYWSRMFKGAERRYATTEREALAAKEGLVKFQPFIEGEKVILVTDHAALQWARTYENSNRRLAAWGAVFAAFNGLAIVHRAGRVHSNVDPLSRLPRAPPDHISPEILDEPAIQASDGWREVQEELFNKEPARHATFIAWDLHDCTEGPASVWATTRSSSERTSKAAPEHEVPVTDDVDANDDSNDDHDILPPSEGYKNLFDPPPIDPHIHVQVDDATLLRFLNGYESDGHLRRRWELAKEARNDYVPGSRYFVDERNLLYFRDADLQPKLCVPSSLRHGILIEAHESAYDTAHAGPEKLWQRLQPKFYWHRMKKDILLFCASCDICQKTKPGNFKKFGTLIPNPIPSRPYESVSMDFIVNLPWSDGYNAVFVVVDRMTKHAQFIPTTTGLTAEEFGALFAKHVACRYGLPETIICDRDPRWTSDFWRAVAKAIGTKMSLSSSHHPQHDGQTEIVNKQLEIMLRAYVAGDKASWFEWLHVLEYAYNSAVHTSTGMTPFFLLHGFEPRKPLDLLADPKRSDAGDAEHPKAKEFLMSLETHRESARQAIAKAQDRQAKTYNKGRKPAREFAIGSKVLVNPHTLEWIESKGEGAKLVQRWIGPFEVMQRINPKVYRLRMSDKYAGSPVFNIDHLKPYVESAPTADNHATLPETREGKVESEEYDVEKIVGHRFNKKSKKVEYLVRWLGYGPQFDTWQSSRDLKNAPWVVATYRKTAKFRSSPIVALAARALKDIPVEEYSKVTGPSGEYLELDWSREIDWFRSDRSWRTHIPAESTANADSWFNEFSTTAWSRECIEIENSGVFVFDEEWRDTCLMDLSSVADCCTAIQEESIYPKGNPIPQPFRDHIEHAVYANIHEAEVQAAELKRHMIDSVGFVWWFKEMFKDWEHGLSDDVVARINHWTSGLTAKRGILVDLSRDWTSVDIARLVALDVPITYAWTPKEAADPRFQRLSPGFSELYWGHVRNVPGNQELYFAVPGLRDAYSEVMNYDIFLQDGMQTFVDDGFRPGPEWDERRVFICDFQGWKRREVTTTALKVALRARYYARTVRVDDEQVLLYWRFRPRPPDDVAGSMDVDGAAEELHEIRALHQFHHAPHSGRSYDTERGDPEHPKPTQSPLNPHPTRYDDGSRSQHYPRRHTHTPRSSSGGSDRGRERVRPYPTSPERRPITPTARSRGSTEHRHVPSLASRLSDRQDIIESLPALARRLTSPIQDITDLPTISDVDRWERQERSAASSSGESSEWGDTPTTTQILAHADWRRSAREWSKKLFTGVPWWVPRGDRVWHADVIRNGILQLRVRESSISMKLRAAIDETDDVRTLLSWAIANRLRFSIGYPDSSLKDFAPATITERLQCWGALYNDGHREVSLEFANGATDFIAQWRATAREIVLRPHAHAVIFCGGPLSWIAGLFRRDELIAEAMTGPSIQVTLHRRGDLDTQHPELVWTDRLSTDECNLLYGYTKGEKGKPETDRTLWPTESHLRDYIDGYSGSWSRICEILYADIWAKIQTDTWEPRTRGGWGQFLRNRRYKDNSGARQPALEDWDATDAEVDLHFWSTRDWNGRHLDAIDLPLKFVTARLAGLPQDWSRKLRKWCRAYIQDRLHYPQNPYGTWKETLLTTHEDLRQEIMIHLQSVGKHVRAQDIVDYLDRSEVKQRLKLKKTISLATAQRWMVEMGYRWMRLSNGQYVDGHERPDVVSYRQDVFLPAFARYEPRMRQWKDGKEEQRIPKESEWPQDADDDKVAQRPFEKYFVMWLQDESTFYMNDRCKIRWRGPQERDVPQPKGEGSSIMVSDYVSADYGWLRSPDGKAQARRLFKAGKNRDGYFTNDDVIQQANDAIVTRGLFRSYLILSQ</sequence>
<keyword evidence="17" id="KW-0511">Multifunctional enzyme</keyword>
<dbReference type="Gene3D" id="1.10.340.70">
    <property type="match status" value="1"/>
</dbReference>
<dbReference type="GO" id="GO:0005634">
    <property type="term" value="C:nucleus"/>
    <property type="evidence" value="ECO:0007669"/>
    <property type="project" value="UniProtKB-ARBA"/>
</dbReference>
<dbReference type="InterPro" id="IPR001584">
    <property type="entry name" value="Integrase_cat-core"/>
</dbReference>
<dbReference type="InterPro" id="IPR000953">
    <property type="entry name" value="Chromo/chromo_shadow_dom"/>
</dbReference>
<comment type="caution">
    <text evidence="22">The sequence shown here is derived from an EMBL/GenBank/DDBJ whole genome shotgun (WGS) entry which is preliminary data.</text>
</comment>
<dbReference type="Gene3D" id="3.10.10.10">
    <property type="entry name" value="HIV Type 1 Reverse Transcriptase, subunit A, domain 1"/>
    <property type="match status" value="1"/>
</dbReference>
<dbReference type="PANTHER" id="PTHR37984:SF5">
    <property type="entry name" value="PROTEIN NYNRIN-LIKE"/>
    <property type="match status" value="1"/>
</dbReference>
<dbReference type="GO" id="GO:0004519">
    <property type="term" value="F:endonuclease activity"/>
    <property type="evidence" value="ECO:0007669"/>
    <property type="project" value="UniProtKB-KW"/>
</dbReference>
<dbReference type="SMART" id="SM00298">
    <property type="entry name" value="CHROMO"/>
    <property type="match status" value="1"/>
</dbReference>
<feature type="region of interest" description="Disordered" evidence="18">
    <location>
        <begin position="1240"/>
        <end position="1266"/>
    </location>
</feature>
<dbReference type="Gene3D" id="2.40.70.10">
    <property type="entry name" value="Acid Proteases"/>
    <property type="match status" value="1"/>
</dbReference>
<evidence type="ECO:0000259" key="20">
    <source>
        <dbReference type="PROSITE" id="PS50878"/>
    </source>
</evidence>
<dbReference type="FunFam" id="3.10.10.10:FF:000007">
    <property type="entry name" value="Retrovirus-related Pol polyprotein from transposon 17.6-like Protein"/>
    <property type="match status" value="1"/>
</dbReference>
<dbReference type="InterPro" id="IPR000477">
    <property type="entry name" value="RT_dom"/>
</dbReference>
<feature type="compositionally biased region" description="Low complexity" evidence="18">
    <location>
        <begin position="3528"/>
        <end position="3540"/>
    </location>
</feature>
<dbReference type="OrthoDB" id="433924at2759"/>
<dbReference type="SUPFAM" id="SSF53098">
    <property type="entry name" value="Ribonuclease H-like"/>
    <property type="match status" value="1"/>
</dbReference>
<feature type="region of interest" description="Disordered" evidence="18">
    <location>
        <begin position="1385"/>
        <end position="1433"/>
    </location>
</feature>
<keyword evidence="7" id="KW-0064">Aspartyl protease</keyword>
<feature type="compositionally biased region" description="Basic and acidic residues" evidence="18">
    <location>
        <begin position="2458"/>
        <end position="2472"/>
    </location>
</feature>
<keyword evidence="23" id="KW-1185">Reference proteome</keyword>
<evidence type="ECO:0000256" key="12">
    <source>
        <dbReference type="ARBA" id="ARBA00022908"/>
    </source>
</evidence>
<protein>
    <recommendedName>
        <fullName evidence="1">RNA-directed DNA polymerase</fullName>
        <ecNumber evidence="1">2.7.7.49</ecNumber>
    </recommendedName>
</protein>
<dbReference type="Gene3D" id="2.40.50.40">
    <property type="match status" value="1"/>
</dbReference>
<dbReference type="GO" id="GO:0003887">
    <property type="term" value="F:DNA-directed DNA polymerase activity"/>
    <property type="evidence" value="ECO:0007669"/>
    <property type="project" value="UniProtKB-KW"/>
</dbReference>
<dbReference type="Pfam" id="PF17919">
    <property type="entry name" value="RT_RNaseH_2"/>
    <property type="match status" value="1"/>
</dbReference>
<feature type="region of interest" description="Disordered" evidence="18">
    <location>
        <begin position="3387"/>
        <end position="3486"/>
    </location>
</feature>
<dbReference type="GO" id="GO:0015074">
    <property type="term" value="P:DNA integration"/>
    <property type="evidence" value="ECO:0007669"/>
    <property type="project" value="UniProtKB-KW"/>
</dbReference>
<dbReference type="InterPro" id="IPR012337">
    <property type="entry name" value="RNaseH-like_sf"/>
</dbReference>
<keyword evidence="10" id="KW-0460">Magnesium</keyword>
<keyword evidence="9" id="KW-0378">Hydrolase</keyword>
<keyword evidence="11" id="KW-0694">RNA-binding</keyword>
<dbReference type="InterPro" id="IPR050951">
    <property type="entry name" value="Retrovirus_Pol_polyprotein"/>
</dbReference>
<feature type="region of interest" description="Disordered" evidence="18">
    <location>
        <begin position="743"/>
        <end position="1008"/>
    </location>
</feature>
<keyword evidence="4" id="KW-0548">Nucleotidyltransferase</keyword>
<dbReference type="FunFam" id="3.30.420.10:FF:000032">
    <property type="entry name" value="Retrovirus-related Pol polyprotein from transposon 297-like Protein"/>
    <property type="match status" value="1"/>
</dbReference>
<keyword evidence="12" id="KW-0229">DNA integration</keyword>
<dbReference type="Proteomes" id="UP000076154">
    <property type="component" value="Unassembled WGS sequence"/>
</dbReference>
<dbReference type="PROSITE" id="PS50878">
    <property type="entry name" value="RT_POL"/>
    <property type="match status" value="1"/>
</dbReference>
<keyword evidence="16" id="KW-0233">DNA recombination</keyword>
<dbReference type="GO" id="GO:0004190">
    <property type="term" value="F:aspartic-type endopeptidase activity"/>
    <property type="evidence" value="ECO:0007669"/>
    <property type="project" value="UniProtKB-KW"/>
</dbReference>
<feature type="compositionally biased region" description="Basic and acidic residues" evidence="18">
    <location>
        <begin position="828"/>
        <end position="844"/>
    </location>
</feature>
<proteinExistence type="predicted"/>
<dbReference type="InterPro" id="IPR043128">
    <property type="entry name" value="Rev_trsase/Diguanyl_cyclase"/>
</dbReference>
<dbReference type="Pfam" id="PF17917">
    <property type="entry name" value="RT_RNaseH"/>
    <property type="match status" value="1"/>
</dbReference>
<keyword evidence="3" id="KW-0808">Transferase</keyword>
<keyword evidence="8" id="KW-0255">Endonuclease</keyword>
<feature type="domain" description="Chromo" evidence="19">
    <location>
        <begin position="2959"/>
        <end position="3020"/>
    </location>
</feature>
<feature type="compositionally biased region" description="Basic and acidic residues" evidence="18">
    <location>
        <begin position="761"/>
        <end position="773"/>
    </location>
</feature>
<feature type="compositionally biased region" description="Polar residues" evidence="18">
    <location>
        <begin position="1408"/>
        <end position="1417"/>
    </location>
</feature>
<keyword evidence="13" id="KW-0695">RNA-directed DNA polymerase</keyword>
<dbReference type="InterPro" id="IPR016197">
    <property type="entry name" value="Chromo-like_dom_sf"/>
</dbReference>
<dbReference type="CDD" id="cd09274">
    <property type="entry name" value="RNase_HI_RT_Ty3"/>
    <property type="match status" value="1"/>
</dbReference>
<dbReference type="InterPro" id="IPR021109">
    <property type="entry name" value="Peptidase_aspartic_dom_sf"/>
</dbReference>
<dbReference type="PANTHER" id="PTHR37984">
    <property type="entry name" value="PROTEIN CBG26694"/>
    <property type="match status" value="1"/>
</dbReference>
<dbReference type="Pfam" id="PF00385">
    <property type="entry name" value="Chromo"/>
    <property type="match status" value="1"/>
</dbReference>
<evidence type="ECO:0000256" key="5">
    <source>
        <dbReference type="ARBA" id="ARBA00022722"/>
    </source>
</evidence>
<feature type="region of interest" description="Disordered" evidence="18">
    <location>
        <begin position="1"/>
        <end position="30"/>
    </location>
</feature>
<feature type="compositionally biased region" description="Polar residues" evidence="18">
    <location>
        <begin position="170"/>
        <end position="181"/>
    </location>
</feature>
<dbReference type="Pfam" id="PF17921">
    <property type="entry name" value="Integrase_H2C2"/>
    <property type="match status" value="1"/>
</dbReference>
<dbReference type="GO" id="GO:0046872">
    <property type="term" value="F:metal ion binding"/>
    <property type="evidence" value="ECO:0007669"/>
    <property type="project" value="UniProtKB-KW"/>
</dbReference>
<feature type="region of interest" description="Disordered" evidence="18">
    <location>
        <begin position="157"/>
        <end position="221"/>
    </location>
</feature>
<dbReference type="InterPro" id="IPR041373">
    <property type="entry name" value="RT_RNaseH"/>
</dbReference>
<evidence type="ECO:0000259" key="21">
    <source>
        <dbReference type="PROSITE" id="PS50994"/>
    </source>
</evidence>
<evidence type="ECO:0000256" key="2">
    <source>
        <dbReference type="ARBA" id="ARBA00022670"/>
    </source>
</evidence>
<feature type="compositionally biased region" description="Basic and acidic residues" evidence="18">
    <location>
        <begin position="183"/>
        <end position="205"/>
    </location>
</feature>
<feature type="compositionally biased region" description="Basic and acidic residues" evidence="18">
    <location>
        <begin position="4014"/>
        <end position="4027"/>
    </location>
</feature>
<feature type="region of interest" description="Disordered" evidence="18">
    <location>
        <begin position="3519"/>
        <end position="3545"/>
    </location>
</feature>
<feature type="region of interest" description="Disordered" evidence="18">
    <location>
        <begin position="492"/>
        <end position="538"/>
    </location>
</feature>
<dbReference type="Pfam" id="PF24626">
    <property type="entry name" value="SH3_Tf2-1"/>
    <property type="match status" value="1"/>
</dbReference>
<feature type="region of interest" description="Disordered" evidence="18">
    <location>
        <begin position="1844"/>
        <end position="1864"/>
    </location>
</feature>
<dbReference type="Gene3D" id="3.30.420.10">
    <property type="entry name" value="Ribonuclease H-like superfamily/Ribonuclease H"/>
    <property type="match status" value="1"/>
</dbReference>
<feature type="region of interest" description="Disordered" evidence="18">
    <location>
        <begin position="382"/>
        <end position="471"/>
    </location>
</feature>
<dbReference type="InterPro" id="IPR036397">
    <property type="entry name" value="RNaseH_sf"/>
</dbReference>
<evidence type="ECO:0000256" key="6">
    <source>
        <dbReference type="ARBA" id="ARBA00022723"/>
    </source>
</evidence>
<reference evidence="22" key="1">
    <citation type="submission" date="2018-04" db="EMBL/GenBank/DDBJ databases">
        <title>Whole genome sequencing of Hypsizygus marmoreus.</title>
        <authorList>
            <person name="Choi I.-G."/>
            <person name="Min B."/>
            <person name="Kim J.-G."/>
            <person name="Kim S."/>
            <person name="Oh Y.-L."/>
            <person name="Kong W.-S."/>
            <person name="Park H."/>
            <person name="Jeong J."/>
            <person name="Song E.-S."/>
        </authorList>
    </citation>
    <scope>NUCLEOTIDE SEQUENCE [LARGE SCALE GENOMIC DNA]</scope>
    <source>
        <strain evidence="22">51987-8</strain>
    </source>
</reference>
<gene>
    <name evidence="22" type="ORF">Hypma_014172</name>
</gene>
<feature type="compositionally biased region" description="Basic and acidic residues" evidence="18">
    <location>
        <begin position="1390"/>
        <end position="1400"/>
    </location>
</feature>
<keyword evidence="5" id="KW-0540">Nuclease</keyword>
<feature type="region of interest" description="Disordered" evidence="18">
    <location>
        <begin position="1467"/>
        <end position="1490"/>
    </location>
</feature>
<dbReference type="SUPFAM" id="SSF56672">
    <property type="entry name" value="DNA/RNA polymerases"/>
    <property type="match status" value="1"/>
</dbReference>
<name>A0A369KAS8_HYPMA</name>
<feature type="compositionally biased region" description="Polar residues" evidence="18">
    <location>
        <begin position="450"/>
        <end position="462"/>
    </location>
</feature>